<keyword evidence="4" id="KW-1185">Reference proteome</keyword>
<dbReference type="InterPro" id="IPR058525">
    <property type="entry name" value="DUF8212"/>
</dbReference>
<evidence type="ECO:0000313" key="3">
    <source>
        <dbReference type="EMBL" id="KAF2102615.1"/>
    </source>
</evidence>
<evidence type="ECO:0000259" key="1">
    <source>
        <dbReference type="Pfam" id="PF06985"/>
    </source>
</evidence>
<name>A0A9P4INS0_9PEZI</name>
<accession>A0A9P4INS0</accession>
<dbReference type="PANTHER" id="PTHR10622">
    <property type="entry name" value="HET DOMAIN-CONTAINING PROTEIN"/>
    <property type="match status" value="1"/>
</dbReference>
<dbReference type="Proteomes" id="UP000799772">
    <property type="component" value="Unassembled WGS sequence"/>
</dbReference>
<dbReference type="EMBL" id="ML978122">
    <property type="protein sequence ID" value="KAF2102615.1"/>
    <property type="molecule type" value="Genomic_DNA"/>
</dbReference>
<feature type="domain" description="Heterokaryon incompatibility" evidence="1">
    <location>
        <begin position="25"/>
        <end position="112"/>
    </location>
</feature>
<dbReference type="Pfam" id="PF06985">
    <property type="entry name" value="HET"/>
    <property type="match status" value="1"/>
</dbReference>
<evidence type="ECO:0000313" key="4">
    <source>
        <dbReference type="Proteomes" id="UP000799772"/>
    </source>
</evidence>
<proteinExistence type="predicted"/>
<reference evidence="3" key="1">
    <citation type="journal article" date="2020" name="Stud. Mycol.">
        <title>101 Dothideomycetes genomes: a test case for predicting lifestyles and emergence of pathogens.</title>
        <authorList>
            <person name="Haridas S."/>
            <person name="Albert R."/>
            <person name="Binder M."/>
            <person name="Bloem J."/>
            <person name="Labutti K."/>
            <person name="Salamov A."/>
            <person name="Andreopoulos B."/>
            <person name="Baker S."/>
            <person name="Barry K."/>
            <person name="Bills G."/>
            <person name="Bluhm B."/>
            <person name="Cannon C."/>
            <person name="Castanera R."/>
            <person name="Culley D."/>
            <person name="Daum C."/>
            <person name="Ezra D."/>
            <person name="Gonzalez J."/>
            <person name="Henrissat B."/>
            <person name="Kuo A."/>
            <person name="Liang C."/>
            <person name="Lipzen A."/>
            <person name="Lutzoni F."/>
            <person name="Magnuson J."/>
            <person name="Mondo S."/>
            <person name="Nolan M."/>
            <person name="Ohm R."/>
            <person name="Pangilinan J."/>
            <person name="Park H.-J."/>
            <person name="Ramirez L."/>
            <person name="Alfaro M."/>
            <person name="Sun H."/>
            <person name="Tritt A."/>
            <person name="Yoshinaga Y."/>
            <person name="Zwiers L.-H."/>
            <person name="Turgeon B."/>
            <person name="Goodwin S."/>
            <person name="Spatafora J."/>
            <person name="Crous P."/>
            <person name="Grigoriev I."/>
        </authorList>
    </citation>
    <scope>NUCLEOTIDE SEQUENCE</scope>
    <source>
        <strain evidence="3">CBS 133067</strain>
    </source>
</reference>
<protein>
    <submittedName>
        <fullName evidence="3">HET-domain-containing protein</fullName>
    </submittedName>
</protein>
<evidence type="ECO:0000259" key="2">
    <source>
        <dbReference type="Pfam" id="PF26640"/>
    </source>
</evidence>
<sequence>MRLIRCVDRDALELVEYLDDETPPYAILSHTWGKEEITFQQFQGSTDELKGLAGFRKIQNACNKARRLKLNFVWVDTCCIDKKSSAELSEAINSMFRFYQRAKVCLAFLEDVRNPGSAEEQTLMESEFAKSRWFTRGWTLQELIAPRHIEFYAADWRFLGSKAETFSAAISRITGIDGMVLRNPDLLRDGDICIANKMAWASGRHTSRVEDMAYCLLGLFDVNMPLIYGERDKAFIRLQEEIIRVSDDQSIFAHDQENKILATDPIYFRGGARIVKAYDKRYSPSESFTMTHRGLHIQLPLVAIANRIYQGILQCRYRDD</sequence>
<dbReference type="InterPro" id="IPR010730">
    <property type="entry name" value="HET"/>
</dbReference>
<gene>
    <name evidence="3" type="ORF">NA57DRAFT_32798</name>
</gene>
<feature type="non-terminal residue" evidence="3">
    <location>
        <position position="320"/>
    </location>
</feature>
<dbReference type="AlphaFoldDB" id="A0A9P4INS0"/>
<feature type="domain" description="DUF8212" evidence="2">
    <location>
        <begin position="233"/>
        <end position="256"/>
    </location>
</feature>
<dbReference type="Pfam" id="PF26640">
    <property type="entry name" value="DUF8212"/>
    <property type="match status" value="1"/>
</dbReference>
<organism evidence="3 4">
    <name type="scientific">Rhizodiscina lignyota</name>
    <dbReference type="NCBI Taxonomy" id="1504668"/>
    <lineage>
        <taxon>Eukaryota</taxon>
        <taxon>Fungi</taxon>
        <taxon>Dikarya</taxon>
        <taxon>Ascomycota</taxon>
        <taxon>Pezizomycotina</taxon>
        <taxon>Dothideomycetes</taxon>
        <taxon>Pleosporomycetidae</taxon>
        <taxon>Aulographales</taxon>
        <taxon>Rhizodiscinaceae</taxon>
        <taxon>Rhizodiscina</taxon>
    </lineage>
</organism>
<comment type="caution">
    <text evidence="3">The sequence shown here is derived from an EMBL/GenBank/DDBJ whole genome shotgun (WGS) entry which is preliminary data.</text>
</comment>
<dbReference type="OrthoDB" id="20872at2759"/>
<dbReference type="PANTHER" id="PTHR10622:SF10">
    <property type="entry name" value="HET DOMAIN-CONTAINING PROTEIN"/>
    <property type="match status" value="1"/>
</dbReference>